<evidence type="ECO:0000313" key="1">
    <source>
        <dbReference type="EMBL" id="RFU94247.1"/>
    </source>
</evidence>
<evidence type="ECO:0000313" key="2">
    <source>
        <dbReference type="Proteomes" id="UP000264002"/>
    </source>
</evidence>
<name>A0A372MEN6_9SPIR</name>
<organism evidence="1 2">
    <name type="scientific">Sphaerochaeta halotolerans</name>
    <dbReference type="NCBI Taxonomy" id="2293840"/>
    <lineage>
        <taxon>Bacteria</taxon>
        <taxon>Pseudomonadati</taxon>
        <taxon>Spirochaetota</taxon>
        <taxon>Spirochaetia</taxon>
        <taxon>Spirochaetales</taxon>
        <taxon>Sphaerochaetaceae</taxon>
        <taxon>Sphaerochaeta</taxon>
    </lineage>
</organism>
<protein>
    <submittedName>
        <fullName evidence="1">Uncharacterized protein</fullName>
    </submittedName>
</protein>
<proteinExistence type="predicted"/>
<dbReference type="RefSeq" id="WP_117331001.1">
    <property type="nucleotide sequence ID" value="NZ_QUWK01000011.1"/>
</dbReference>
<dbReference type="EMBL" id="QUWK01000011">
    <property type="protein sequence ID" value="RFU94247.1"/>
    <property type="molecule type" value="Genomic_DNA"/>
</dbReference>
<sequence>MQENSSLAVSGTLIAKGTADYPISITSYNDDLRNDTNGEGLQPNHKLEIGLELFTIQAPFITLGTAQTIFRNGEILHSAGDGILVLDQASPTFGDLRFTDTVEWISTSNRIVSNCTDCYLRVAALSSIPLSFPYLSLLTCHNPSSVGNMQQSRRHHGTK</sequence>
<dbReference type="AlphaFoldDB" id="A0A372MEN6"/>
<gene>
    <name evidence="1" type="ORF">DYP60_10700</name>
</gene>
<reference evidence="2" key="1">
    <citation type="submission" date="2018-08" db="EMBL/GenBank/DDBJ databases">
        <authorList>
            <person name="Grouzdev D.S."/>
            <person name="Krutkina M.S."/>
        </authorList>
    </citation>
    <scope>NUCLEOTIDE SEQUENCE [LARGE SCALE GENOMIC DNA]</scope>
    <source>
        <strain evidence="2">4-11</strain>
    </source>
</reference>
<comment type="caution">
    <text evidence="1">The sequence shown here is derived from an EMBL/GenBank/DDBJ whole genome shotgun (WGS) entry which is preliminary data.</text>
</comment>
<keyword evidence="2" id="KW-1185">Reference proteome</keyword>
<accession>A0A372MEN6</accession>
<reference evidence="1 2" key="2">
    <citation type="submission" date="2018-09" db="EMBL/GenBank/DDBJ databases">
        <title>Genome of Sphaerochaeta halotolerans strain 4-11.</title>
        <authorList>
            <person name="Nazina T.N."/>
            <person name="Sokolova D.S."/>
        </authorList>
    </citation>
    <scope>NUCLEOTIDE SEQUENCE [LARGE SCALE GENOMIC DNA]</scope>
    <source>
        <strain evidence="1 2">4-11</strain>
    </source>
</reference>
<dbReference type="Proteomes" id="UP000264002">
    <property type="component" value="Unassembled WGS sequence"/>
</dbReference>